<protein>
    <submittedName>
        <fullName evidence="4">Putative transcriptional regulator</fullName>
    </submittedName>
</protein>
<proteinExistence type="predicted"/>
<dbReference type="EMBL" id="CAIZ01000134">
    <property type="protein sequence ID" value="CCH70670.1"/>
    <property type="molecule type" value="Genomic_DNA"/>
</dbReference>
<dbReference type="PROSITE" id="PS51000">
    <property type="entry name" value="HTH_DEOR_2"/>
    <property type="match status" value="1"/>
</dbReference>
<keyword evidence="1" id="KW-0805">Transcription regulation</keyword>
<evidence type="ECO:0000259" key="3">
    <source>
        <dbReference type="PROSITE" id="PS51000"/>
    </source>
</evidence>
<dbReference type="PROSITE" id="PS52050">
    <property type="entry name" value="WYL"/>
    <property type="match status" value="1"/>
</dbReference>
<dbReference type="PIRSF" id="PIRSF016838">
    <property type="entry name" value="PafC"/>
    <property type="match status" value="1"/>
</dbReference>
<dbReference type="InterPro" id="IPR036390">
    <property type="entry name" value="WH_DNA-bd_sf"/>
</dbReference>
<dbReference type="InterPro" id="IPR026881">
    <property type="entry name" value="WYL_dom"/>
</dbReference>
<dbReference type="InterPro" id="IPR013196">
    <property type="entry name" value="HTH_11"/>
</dbReference>
<dbReference type="Pfam" id="PF08279">
    <property type="entry name" value="HTH_11"/>
    <property type="match status" value="1"/>
</dbReference>
<dbReference type="Gene3D" id="1.10.10.10">
    <property type="entry name" value="Winged helix-like DNA-binding domain superfamily/Winged helix DNA-binding domain"/>
    <property type="match status" value="1"/>
</dbReference>
<sequence length="320" mass="34928">MRADRLIDLVTLLRRHERLSATDLARRLGVSKRTVLRDLDDLSASGVPVYAEHGRLGGFSLLPGYRPETAGLTEGESTVLFVPGGEPAADALGRGAEFRSARRKLEAVLSDNAARGVGDLADWLLIAPEGWGEPVEPPALLPRLAAACARHTVLDVEYRARGERGRLRRVRPLGLVLGGRTWYLVALKDDTGEQRTYRVDRVRAIADSGREFDPPGITLREAWERARTDMREQKDYRVILRATSDVAPIVSYVVSTVGRVTSMATLADGRQEITAHCDRLEAAAAMLAGVGERAEIVDPPALIEAVLDVSRHNLARYGGA</sequence>
<feature type="domain" description="HTH deoR-type" evidence="3">
    <location>
        <begin position="2"/>
        <end position="57"/>
    </location>
</feature>
<evidence type="ECO:0000256" key="2">
    <source>
        <dbReference type="ARBA" id="ARBA00023163"/>
    </source>
</evidence>
<dbReference type="Pfam" id="PF25583">
    <property type="entry name" value="WCX"/>
    <property type="match status" value="1"/>
</dbReference>
<dbReference type="eggNOG" id="COG2378">
    <property type="taxonomic scope" value="Bacteria"/>
</dbReference>
<dbReference type="InterPro" id="IPR057727">
    <property type="entry name" value="WCX_dom"/>
</dbReference>
<dbReference type="PANTHER" id="PTHR34580:SF1">
    <property type="entry name" value="PROTEIN PAFC"/>
    <property type="match status" value="1"/>
</dbReference>
<dbReference type="Proteomes" id="UP000013167">
    <property type="component" value="Unassembled WGS sequence"/>
</dbReference>
<dbReference type="Pfam" id="PF13280">
    <property type="entry name" value="WYL"/>
    <property type="match status" value="1"/>
</dbReference>
<dbReference type="AlphaFoldDB" id="N0E4C4"/>
<dbReference type="PANTHER" id="PTHR34580">
    <property type="match status" value="1"/>
</dbReference>
<dbReference type="HOGENOM" id="CLU_041141_5_0_11"/>
<dbReference type="InterPro" id="IPR001034">
    <property type="entry name" value="DeoR_HTH"/>
</dbReference>
<dbReference type="SUPFAM" id="SSF46785">
    <property type="entry name" value="Winged helix' DNA-binding domain"/>
    <property type="match status" value="1"/>
</dbReference>
<keyword evidence="2" id="KW-0804">Transcription</keyword>
<evidence type="ECO:0000256" key="1">
    <source>
        <dbReference type="ARBA" id="ARBA00023015"/>
    </source>
</evidence>
<dbReference type="OrthoDB" id="3171994at2"/>
<dbReference type="InterPro" id="IPR028349">
    <property type="entry name" value="PafC-like"/>
</dbReference>
<comment type="caution">
    <text evidence="4">The sequence shown here is derived from an EMBL/GenBank/DDBJ whole genome shotgun (WGS) entry which is preliminary data.</text>
</comment>
<dbReference type="InterPro" id="IPR036388">
    <property type="entry name" value="WH-like_DNA-bd_sf"/>
</dbReference>
<reference evidence="4 5" key="1">
    <citation type="journal article" date="2013" name="ISME J.">
        <title>A metabolic model for members of the genus Tetrasphaera involved in enhanced biological phosphorus removal.</title>
        <authorList>
            <person name="Kristiansen R."/>
            <person name="Nguyen H.T.T."/>
            <person name="Saunders A.M."/>
            <person name="Nielsen J.L."/>
            <person name="Wimmer R."/>
            <person name="Le V.Q."/>
            <person name="McIlroy S.J."/>
            <person name="Petrovski S."/>
            <person name="Seviour R.J."/>
            <person name="Calteau A."/>
            <person name="Nielsen K.L."/>
            <person name="Nielsen P.H."/>
        </authorList>
    </citation>
    <scope>NUCLEOTIDE SEQUENCE [LARGE SCALE GENOMIC DNA]</scope>
    <source>
        <strain evidence="4 5">Lp2</strain>
    </source>
</reference>
<keyword evidence="5" id="KW-1185">Reference proteome</keyword>
<gene>
    <name evidence="4" type="ORF">BN10_630024</name>
</gene>
<dbReference type="RefSeq" id="WP_010850513.1">
    <property type="nucleotide sequence ID" value="NZ_HF570956.1"/>
</dbReference>
<dbReference type="GO" id="GO:0003700">
    <property type="term" value="F:DNA-binding transcription factor activity"/>
    <property type="evidence" value="ECO:0007669"/>
    <property type="project" value="InterPro"/>
</dbReference>
<dbReference type="InterPro" id="IPR051534">
    <property type="entry name" value="CBASS_pafABC_assoc_protein"/>
</dbReference>
<accession>N0E4C4</accession>
<evidence type="ECO:0000313" key="5">
    <source>
        <dbReference type="Proteomes" id="UP000013167"/>
    </source>
</evidence>
<evidence type="ECO:0000313" key="4">
    <source>
        <dbReference type="EMBL" id="CCH70670.1"/>
    </source>
</evidence>
<organism evidence="4 5">
    <name type="scientific">Phycicoccus elongatus Lp2</name>
    <dbReference type="NCBI Taxonomy" id="1193181"/>
    <lineage>
        <taxon>Bacteria</taxon>
        <taxon>Bacillati</taxon>
        <taxon>Actinomycetota</taxon>
        <taxon>Actinomycetes</taxon>
        <taxon>Micrococcales</taxon>
        <taxon>Intrasporangiaceae</taxon>
        <taxon>Phycicoccus</taxon>
    </lineage>
</organism>
<dbReference type="STRING" id="1193181.BN10_630024"/>
<name>N0E4C4_9MICO</name>